<proteinExistence type="predicted"/>
<dbReference type="OrthoDB" id="9790035at2"/>
<evidence type="ECO:0000313" key="1">
    <source>
        <dbReference type="EMBL" id="ABG92005.1"/>
    </source>
</evidence>
<sequence>MNHHIALRRRVDRSMRSRRVNIPRRDAHAVVIAGLLASRVLADYFGTVTIHEKDHLADNAVHSIRKRGDLIASRTFDDGVVWLRYRPA</sequence>
<dbReference type="KEGG" id="rha:RHA1_ro00169"/>
<dbReference type="EMBL" id="CP000431">
    <property type="protein sequence ID" value="ABG92005.1"/>
    <property type="molecule type" value="Genomic_DNA"/>
</dbReference>
<gene>
    <name evidence="1" type="ordered locus">RHA1_ro00169</name>
</gene>
<evidence type="ECO:0000313" key="2">
    <source>
        <dbReference type="Proteomes" id="UP000008710"/>
    </source>
</evidence>
<dbReference type="PATRIC" id="fig|101510.16.peg.193"/>
<protein>
    <submittedName>
        <fullName evidence="1">Uncharacterized protein</fullName>
    </submittedName>
</protein>
<name>Q0SKD1_RHOJR</name>
<accession>Q0SKD1</accession>
<dbReference type="Proteomes" id="UP000008710">
    <property type="component" value="Chromosome"/>
</dbReference>
<reference evidence="2" key="1">
    <citation type="journal article" date="2006" name="Proc. Natl. Acad. Sci. U.S.A.">
        <title>The complete genome of Rhodococcus sp. RHA1 provides insights into a catabolic powerhouse.</title>
        <authorList>
            <person name="McLeod M.P."/>
            <person name="Warren R.L."/>
            <person name="Hsiao W.W.L."/>
            <person name="Araki N."/>
            <person name="Myhre M."/>
            <person name="Fernandes C."/>
            <person name="Miyazawa D."/>
            <person name="Wong W."/>
            <person name="Lillquist A.L."/>
            <person name="Wang D."/>
            <person name="Dosanjh M."/>
            <person name="Hara H."/>
            <person name="Petrescu A."/>
            <person name="Morin R.D."/>
            <person name="Yang G."/>
            <person name="Stott J.M."/>
            <person name="Schein J.E."/>
            <person name="Shin H."/>
            <person name="Smailus D."/>
            <person name="Siddiqui A.S."/>
            <person name="Marra M.A."/>
            <person name="Jones S.J.M."/>
            <person name="Holt R."/>
            <person name="Brinkman F.S.L."/>
            <person name="Miyauchi K."/>
            <person name="Fukuda M."/>
            <person name="Davies J.E."/>
            <person name="Mohn W.W."/>
            <person name="Eltis L.D."/>
        </authorList>
    </citation>
    <scope>NUCLEOTIDE SEQUENCE [LARGE SCALE GENOMIC DNA]</scope>
    <source>
        <strain evidence="2">RHA1</strain>
    </source>
</reference>
<organism evidence="1 2">
    <name type="scientific">Rhodococcus jostii (strain RHA1)</name>
    <dbReference type="NCBI Taxonomy" id="101510"/>
    <lineage>
        <taxon>Bacteria</taxon>
        <taxon>Bacillati</taxon>
        <taxon>Actinomycetota</taxon>
        <taxon>Actinomycetes</taxon>
        <taxon>Mycobacteriales</taxon>
        <taxon>Nocardiaceae</taxon>
        <taxon>Rhodococcus</taxon>
    </lineage>
</organism>
<dbReference type="AlphaFoldDB" id="Q0SKD1"/>
<dbReference type="HOGENOM" id="CLU_2466944_0_0_11"/>